<feature type="domain" description="DUF1540" evidence="1">
    <location>
        <begin position="5"/>
        <end position="46"/>
    </location>
</feature>
<dbReference type="EMBL" id="JAQLKE010000011">
    <property type="protein sequence ID" value="MDB7083862.1"/>
    <property type="molecule type" value="Genomic_DNA"/>
</dbReference>
<dbReference type="RefSeq" id="WP_003538256.1">
    <property type="nucleotide sequence ID" value="NZ_AP031443.1"/>
</dbReference>
<dbReference type="Proteomes" id="UP000261032">
    <property type="component" value="Unassembled WGS sequence"/>
</dbReference>
<name>A0A3E3AHW6_9FIRM</name>
<gene>
    <name evidence="3" type="ORF">DXB93_07310</name>
    <name evidence="2" type="ORF">PM738_08615</name>
</gene>
<dbReference type="Proteomes" id="UP001211987">
    <property type="component" value="Unassembled WGS sequence"/>
</dbReference>
<dbReference type="Pfam" id="PF07561">
    <property type="entry name" value="DUF1540"/>
    <property type="match status" value="1"/>
</dbReference>
<dbReference type="GeneID" id="64195857"/>
<evidence type="ECO:0000259" key="1">
    <source>
        <dbReference type="Pfam" id="PF07561"/>
    </source>
</evidence>
<accession>A0A3E3AHW6</accession>
<organism evidence="3 4">
    <name type="scientific">Thomasclavelia ramosa</name>
    <dbReference type="NCBI Taxonomy" id="1547"/>
    <lineage>
        <taxon>Bacteria</taxon>
        <taxon>Bacillati</taxon>
        <taxon>Bacillota</taxon>
        <taxon>Erysipelotrichia</taxon>
        <taxon>Erysipelotrichales</taxon>
        <taxon>Coprobacillaceae</taxon>
        <taxon>Thomasclavelia</taxon>
    </lineage>
</organism>
<proteinExistence type="predicted"/>
<reference evidence="2" key="2">
    <citation type="submission" date="2023-01" db="EMBL/GenBank/DDBJ databases">
        <title>Human gut microbiome strain richness.</title>
        <authorList>
            <person name="Chen-Liaw A."/>
        </authorList>
    </citation>
    <scope>NUCLEOTIDE SEQUENCE</scope>
    <source>
        <strain evidence="2">1001217st2_G6_1001217B_191108</strain>
    </source>
</reference>
<evidence type="ECO:0000313" key="3">
    <source>
        <dbReference type="EMBL" id="RGD85965.1"/>
    </source>
</evidence>
<reference evidence="3 4" key="1">
    <citation type="submission" date="2018-08" db="EMBL/GenBank/DDBJ databases">
        <title>A genome reference for cultivated species of the human gut microbiota.</title>
        <authorList>
            <person name="Zou Y."/>
            <person name="Xue W."/>
            <person name="Luo G."/>
        </authorList>
    </citation>
    <scope>NUCLEOTIDE SEQUENCE [LARGE SCALE GENOMIC DNA]</scope>
    <source>
        <strain evidence="3 4">OM06-4</strain>
    </source>
</reference>
<sequence>MAKGVCCHVDTCVYNHDCNCEAKEITVCNCKCHEAKDIQETACETFKCK</sequence>
<comment type="caution">
    <text evidence="3">The sequence shown here is derived from an EMBL/GenBank/DDBJ whole genome shotgun (WGS) entry which is preliminary data.</text>
</comment>
<evidence type="ECO:0000313" key="2">
    <source>
        <dbReference type="EMBL" id="MDB7083862.1"/>
    </source>
</evidence>
<dbReference type="EMBL" id="QUSL01000009">
    <property type="protein sequence ID" value="RGD85965.1"/>
    <property type="molecule type" value="Genomic_DNA"/>
</dbReference>
<dbReference type="InterPro" id="IPR011437">
    <property type="entry name" value="DUF1540"/>
</dbReference>
<evidence type="ECO:0000313" key="4">
    <source>
        <dbReference type="Proteomes" id="UP000261032"/>
    </source>
</evidence>
<protein>
    <submittedName>
        <fullName evidence="3">DUF1540 domain-containing protein</fullName>
    </submittedName>
</protein>
<dbReference type="AlphaFoldDB" id="A0A3E3AHW6"/>